<feature type="region of interest" description="Disordered" evidence="1">
    <location>
        <begin position="289"/>
        <end position="310"/>
    </location>
</feature>
<dbReference type="STRING" id="655863.F0XQB4"/>
<dbReference type="OrthoDB" id="3786931at2759"/>
<sequence length="670" mass="73160">MGISLHDMPQSDLDALAAMLSLPTDHLDRVDSGMVRPSGSWLADQAALTAQLPSGLLRPPAPLNWAVQASQMAKRVAMGVSGGGDALAARAASEGVRLEARLRPRTAPTVLCPAHRKMHPALIREVFYYVTREVADRADPVRRHSRGDCEYVMCRSVTVRDWGNRMLGVCALWSDRHTFGRLEQGTLGTSSATETAAAATATRRHIEAGQRMPHLQLPCEVCVLAAMAAQSQTLSWVTAFGDDDAAEIRRRSQTLAKELYVVRLCECRRRRRLDQNRLGHHYRYLHARYQSGSGPASSSSSKNPARMATKHGHRLPLPLLPSSQDAWSGLTDLQATVGREEAEAEAEAEGPLRASRVYQRRNLAGSLAESTAHQLEKPAEWEEAYRRHVLESRSEVPPCDGDADDQASFVTMTVHTEAGPSGQVAVVPPIMELPTPPPSPSAAVSVVPAPSSVYSQGDKAGEEHVTSRKHVTSTYRPPAGVRRPVTPASYVALQADVTASFAEGATKTSTRASTRVSAARPPACRPPPPSAYSHRARTHHDDTASTVLPDDSISCVMDRRREREVREQEREREWAERRERRREREERQRQRDKGGGGKSSGKASAKDSGKANAGKNGSSKHPPAASCRPPHRDLPRHRQPAAAPKTTSQAPTMAETDYTATTRWPSGRGR</sequence>
<evidence type="ECO:0000313" key="3">
    <source>
        <dbReference type="Proteomes" id="UP000007796"/>
    </source>
</evidence>
<feature type="compositionally biased region" description="Low complexity" evidence="1">
    <location>
        <begin position="291"/>
        <end position="301"/>
    </location>
</feature>
<evidence type="ECO:0000256" key="1">
    <source>
        <dbReference type="SAM" id="MobiDB-lite"/>
    </source>
</evidence>
<dbReference type="Proteomes" id="UP000007796">
    <property type="component" value="Unassembled WGS sequence"/>
</dbReference>
<dbReference type="eggNOG" id="ENOG502T1M3">
    <property type="taxonomic scope" value="Eukaryota"/>
</dbReference>
<dbReference type="AlphaFoldDB" id="F0XQB4"/>
<dbReference type="InParanoid" id="F0XQB4"/>
<proteinExistence type="predicted"/>
<protein>
    <submittedName>
        <fullName evidence="2">Uncharacterized protein</fullName>
    </submittedName>
</protein>
<feature type="region of interest" description="Disordered" evidence="1">
    <location>
        <begin position="453"/>
        <end position="482"/>
    </location>
</feature>
<gene>
    <name evidence="2" type="ORF">CMQ_7046</name>
</gene>
<keyword evidence="3" id="KW-1185">Reference proteome</keyword>
<feature type="compositionally biased region" description="Basic and acidic residues" evidence="1">
    <location>
        <begin position="557"/>
        <end position="595"/>
    </location>
</feature>
<reference evidence="2 3" key="1">
    <citation type="journal article" date="2011" name="Proc. Natl. Acad. Sci. U.S.A.">
        <title>Genome and transcriptome analyses of the mountain pine beetle-fungal symbiont Grosmannia clavigera, a lodgepole pine pathogen.</title>
        <authorList>
            <person name="DiGuistini S."/>
            <person name="Wang Y."/>
            <person name="Liao N.Y."/>
            <person name="Taylor G."/>
            <person name="Tanguay P."/>
            <person name="Feau N."/>
            <person name="Henrissat B."/>
            <person name="Chan S.K."/>
            <person name="Hesse-Orce U."/>
            <person name="Alamouti S.M."/>
            <person name="Tsui C.K.M."/>
            <person name="Docking R.T."/>
            <person name="Levasseur A."/>
            <person name="Haridas S."/>
            <person name="Robertson G."/>
            <person name="Birol I."/>
            <person name="Holt R.A."/>
            <person name="Marra M.A."/>
            <person name="Hamelin R.C."/>
            <person name="Hirst M."/>
            <person name="Jones S.J.M."/>
            <person name="Bohlmann J."/>
            <person name="Breuil C."/>
        </authorList>
    </citation>
    <scope>NUCLEOTIDE SEQUENCE [LARGE SCALE GENOMIC DNA]</scope>
    <source>
        <strain evidence="3">kw1407 / UAMH 11150</strain>
    </source>
</reference>
<evidence type="ECO:0000313" key="2">
    <source>
        <dbReference type="EMBL" id="EFX00044.1"/>
    </source>
</evidence>
<accession>F0XQB4</accession>
<dbReference type="RefSeq" id="XP_014169526.1">
    <property type="nucleotide sequence ID" value="XM_014314051.1"/>
</dbReference>
<dbReference type="GeneID" id="25980547"/>
<dbReference type="EMBL" id="GL629801">
    <property type="protein sequence ID" value="EFX00044.1"/>
    <property type="molecule type" value="Genomic_DNA"/>
</dbReference>
<dbReference type="HOGENOM" id="CLU_409958_0_0_1"/>
<feature type="region of interest" description="Disordered" evidence="1">
    <location>
        <begin position="503"/>
        <end position="670"/>
    </location>
</feature>
<organism evidence="3">
    <name type="scientific">Grosmannia clavigera (strain kw1407 / UAMH 11150)</name>
    <name type="common">Blue stain fungus</name>
    <name type="synonym">Graphiocladiella clavigera</name>
    <dbReference type="NCBI Taxonomy" id="655863"/>
    <lineage>
        <taxon>Eukaryota</taxon>
        <taxon>Fungi</taxon>
        <taxon>Dikarya</taxon>
        <taxon>Ascomycota</taxon>
        <taxon>Pezizomycotina</taxon>
        <taxon>Sordariomycetes</taxon>
        <taxon>Sordariomycetidae</taxon>
        <taxon>Ophiostomatales</taxon>
        <taxon>Ophiostomataceae</taxon>
        <taxon>Leptographium</taxon>
    </lineage>
</organism>
<name>F0XQB4_GROCL</name>
<feature type="compositionally biased region" description="Polar residues" evidence="1">
    <location>
        <begin position="506"/>
        <end position="516"/>
    </location>
</feature>